<feature type="domain" description="Helicase C-terminal" evidence="5">
    <location>
        <begin position="192"/>
        <end position="353"/>
    </location>
</feature>
<dbReference type="SUPFAM" id="SSF52540">
    <property type="entry name" value="P-loop containing nucleoside triphosphate hydrolases"/>
    <property type="match status" value="1"/>
</dbReference>
<feature type="non-terminal residue" evidence="6">
    <location>
        <position position="1"/>
    </location>
</feature>
<dbReference type="Pfam" id="PF00271">
    <property type="entry name" value="Helicase_C"/>
    <property type="match status" value="1"/>
</dbReference>
<dbReference type="InterPro" id="IPR050628">
    <property type="entry name" value="SNF2_RAD54_helicase_TF"/>
</dbReference>
<evidence type="ECO:0000256" key="1">
    <source>
        <dbReference type="ARBA" id="ARBA00022741"/>
    </source>
</evidence>
<dbReference type="AlphaFoldDB" id="A0AAI9YLK6"/>
<protein>
    <recommendedName>
        <fullName evidence="5">Helicase C-terminal domain-containing protein</fullName>
    </recommendedName>
</protein>
<dbReference type="GO" id="GO:0006281">
    <property type="term" value="P:DNA repair"/>
    <property type="evidence" value="ECO:0007669"/>
    <property type="project" value="TreeGrafter"/>
</dbReference>
<evidence type="ECO:0000256" key="4">
    <source>
        <dbReference type="SAM" id="MobiDB-lite"/>
    </source>
</evidence>
<dbReference type="GO" id="GO:0005634">
    <property type="term" value="C:nucleus"/>
    <property type="evidence" value="ECO:0007669"/>
    <property type="project" value="TreeGrafter"/>
</dbReference>
<sequence length="353" mass="39848">TRTLFQKDVLDPLSLGGQHFSKPLRSWLREVCIRRTAKLLQLPDSIEEEVPVILSITERQLYDHVLHQTKREIDDTVSKGKSIKKYSILFTAILKMRMRCDSETFPKYSSSQRYLGDPQVENMGCEQCHTSRDEDAALLLASFQFCPDCGRSLQASSPGSNFGSSQDGNSPLPDLSPRREEKLITSTGCSAKLSAVMEKIHTCPSPSKHIVFSYWTSILDLLSKMLGSMAVIYVQVDGRTSYAERSQRSQRFRERDDTCVSLMSIETGALGLNLTAANYVHIVEPQWNPSIEDQAVGRALRMSQMRQVTVVRYIVQGTVEQNIIHLQKRKKSAAKFMFNLCISEELDGKLEVS</sequence>
<dbReference type="SMART" id="SM00490">
    <property type="entry name" value="HELICc"/>
    <property type="match status" value="1"/>
</dbReference>
<evidence type="ECO:0000259" key="5">
    <source>
        <dbReference type="PROSITE" id="PS51194"/>
    </source>
</evidence>
<evidence type="ECO:0000256" key="2">
    <source>
        <dbReference type="ARBA" id="ARBA00022801"/>
    </source>
</evidence>
<feature type="compositionally biased region" description="Polar residues" evidence="4">
    <location>
        <begin position="157"/>
        <end position="169"/>
    </location>
</feature>
<dbReference type="GO" id="GO:0005524">
    <property type="term" value="F:ATP binding"/>
    <property type="evidence" value="ECO:0007669"/>
    <property type="project" value="UniProtKB-KW"/>
</dbReference>
<proteinExistence type="predicted"/>
<name>A0AAI9YLK6_9PEZI</name>
<dbReference type="EMBL" id="MOOE01000016">
    <property type="protein sequence ID" value="KAK1515576.1"/>
    <property type="molecule type" value="Genomic_DNA"/>
</dbReference>
<evidence type="ECO:0000313" key="7">
    <source>
        <dbReference type="Proteomes" id="UP001240678"/>
    </source>
</evidence>
<comment type="caution">
    <text evidence="6">The sequence shown here is derived from an EMBL/GenBank/DDBJ whole genome shotgun (WGS) entry which is preliminary data.</text>
</comment>
<dbReference type="PROSITE" id="PS51194">
    <property type="entry name" value="HELICASE_CTER"/>
    <property type="match status" value="1"/>
</dbReference>
<keyword evidence="3" id="KW-0067">ATP-binding</keyword>
<feature type="region of interest" description="Disordered" evidence="4">
    <location>
        <begin position="157"/>
        <end position="177"/>
    </location>
</feature>
<keyword evidence="7" id="KW-1185">Reference proteome</keyword>
<dbReference type="InterPro" id="IPR001650">
    <property type="entry name" value="Helicase_C-like"/>
</dbReference>
<evidence type="ECO:0000313" key="6">
    <source>
        <dbReference type="EMBL" id="KAK1515576.1"/>
    </source>
</evidence>
<dbReference type="GO" id="GO:0016787">
    <property type="term" value="F:hydrolase activity"/>
    <property type="evidence" value="ECO:0007669"/>
    <property type="project" value="UniProtKB-KW"/>
</dbReference>
<dbReference type="Gene3D" id="3.40.50.300">
    <property type="entry name" value="P-loop containing nucleotide triphosphate hydrolases"/>
    <property type="match status" value="1"/>
</dbReference>
<dbReference type="PANTHER" id="PTHR45626">
    <property type="entry name" value="TRANSCRIPTION TERMINATION FACTOR 2-RELATED"/>
    <property type="match status" value="1"/>
</dbReference>
<gene>
    <name evidence="6" type="ORF">CCOS01_12774</name>
</gene>
<dbReference type="PANTHER" id="PTHR45626:SF22">
    <property type="entry name" value="DNA REPAIR PROTEIN RAD5"/>
    <property type="match status" value="1"/>
</dbReference>
<dbReference type="InterPro" id="IPR049730">
    <property type="entry name" value="SNF2/RAD54-like_C"/>
</dbReference>
<dbReference type="Proteomes" id="UP001240678">
    <property type="component" value="Unassembled WGS sequence"/>
</dbReference>
<dbReference type="RefSeq" id="XP_060308124.1">
    <property type="nucleotide sequence ID" value="XM_060460922.1"/>
</dbReference>
<dbReference type="CDD" id="cd18793">
    <property type="entry name" value="SF2_C_SNF"/>
    <property type="match status" value="1"/>
</dbReference>
<evidence type="ECO:0000256" key="3">
    <source>
        <dbReference type="ARBA" id="ARBA00022840"/>
    </source>
</evidence>
<accession>A0AAI9YLK6</accession>
<dbReference type="GO" id="GO:0008094">
    <property type="term" value="F:ATP-dependent activity, acting on DNA"/>
    <property type="evidence" value="ECO:0007669"/>
    <property type="project" value="TreeGrafter"/>
</dbReference>
<reference evidence="6 7" key="1">
    <citation type="submission" date="2016-10" db="EMBL/GenBank/DDBJ databases">
        <title>The genome sequence of Colletotrichum fioriniae PJ7.</title>
        <authorList>
            <person name="Baroncelli R."/>
        </authorList>
    </citation>
    <scope>NUCLEOTIDE SEQUENCE [LARGE SCALE GENOMIC DNA]</scope>
    <source>
        <strain evidence="6 7">IMI 309622</strain>
    </source>
</reference>
<keyword evidence="2" id="KW-0378">Hydrolase</keyword>
<organism evidence="6 7">
    <name type="scientific">Colletotrichum costaricense</name>
    <dbReference type="NCBI Taxonomy" id="1209916"/>
    <lineage>
        <taxon>Eukaryota</taxon>
        <taxon>Fungi</taxon>
        <taxon>Dikarya</taxon>
        <taxon>Ascomycota</taxon>
        <taxon>Pezizomycotina</taxon>
        <taxon>Sordariomycetes</taxon>
        <taxon>Hypocreomycetidae</taxon>
        <taxon>Glomerellales</taxon>
        <taxon>Glomerellaceae</taxon>
        <taxon>Colletotrichum</taxon>
        <taxon>Colletotrichum acutatum species complex</taxon>
    </lineage>
</organism>
<dbReference type="GeneID" id="85344469"/>
<dbReference type="InterPro" id="IPR027417">
    <property type="entry name" value="P-loop_NTPase"/>
</dbReference>
<keyword evidence="1" id="KW-0547">Nucleotide-binding</keyword>